<keyword evidence="9" id="KW-1185">Reference proteome</keyword>
<evidence type="ECO:0000256" key="4">
    <source>
        <dbReference type="ARBA" id="ARBA00023002"/>
    </source>
</evidence>
<comment type="caution">
    <text evidence="8">The sequence shown here is derived from an EMBL/GenBank/DDBJ whole genome shotgun (WGS) entry which is preliminary data.</text>
</comment>
<protein>
    <recommendedName>
        <fullName evidence="7">Prolyl 4-hydroxylase alpha subunit domain-containing protein</fullName>
    </recommendedName>
</protein>
<dbReference type="AlphaFoldDB" id="A0AAD3CUC9"/>
<evidence type="ECO:0000259" key="7">
    <source>
        <dbReference type="SMART" id="SM00702"/>
    </source>
</evidence>
<feature type="chain" id="PRO_5042148145" description="Prolyl 4-hydroxylase alpha subunit domain-containing protein" evidence="6">
    <location>
        <begin position="24"/>
        <end position="318"/>
    </location>
</feature>
<dbReference type="GO" id="GO:0004656">
    <property type="term" value="F:procollagen-proline 4-dioxygenase activity"/>
    <property type="evidence" value="ECO:0007669"/>
    <property type="project" value="TreeGrafter"/>
</dbReference>
<dbReference type="GO" id="GO:0031418">
    <property type="term" value="F:L-ascorbic acid binding"/>
    <property type="evidence" value="ECO:0007669"/>
    <property type="project" value="InterPro"/>
</dbReference>
<keyword evidence="6" id="KW-0732">Signal</keyword>
<evidence type="ECO:0000256" key="3">
    <source>
        <dbReference type="ARBA" id="ARBA00022964"/>
    </source>
</evidence>
<evidence type="ECO:0000256" key="2">
    <source>
        <dbReference type="ARBA" id="ARBA00022723"/>
    </source>
</evidence>
<organism evidence="8 9">
    <name type="scientific">Chaetoceros tenuissimus</name>
    <dbReference type="NCBI Taxonomy" id="426638"/>
    <lineage>
        <taxon>Eukaryota</taxon>
        <taxon>Sar</taxon>
        <taxon>Stramenopiles</taxon>
        <taxon>Ochrophyta</taxon>
        <taxon>Bacillariophyta</taxon>
        <taxon>Coscinodiscophyceae</taxon>
        <taxon>Chaetocerotophycidae</taxon>
        <taxon>Chaetocerotales</taxon>
        <taxon>Chaetocerotaceae</taxon>
        <taxon>Chaetoceros</taxon>
    </lineage>
</organism>
<feature type="domain" description="Prolyl 4-hydroxylase alpha subunit" evidence="7">
    <location>
        <begin position="53"/>
        <end position="301"/>
    </location>
</feature>
<evidence type="ECO:0000256" key="6">
    <source>
        <dbReference type="SAM" id="SignalP"/>
    </source>
</evidence>
<accession>A0AAD3CUC9</accession>
<dbReference type="PANTHER" id="PTHR10869:SF229">
    <property type="entry name" value="PROLYL 4-HYDROXYLASE ALPHA SUBUNIT DOMAIN-CONTAINING PROTEIN"/>
    <property type="match status" value="1"/>
</dbReference>
<keyword evidence="3" id="KW-0223">Dioxygenase</keyword>
<dbReference type="EMBL" id="BLLK01000045">
    <property type="protein sequence ID" value="GFH51220.1"/>
    <property type="molecule type" value="Genomic_DNA"/>
</dbReference>
<keyword evidence="2" id="KW-0479">Metal-binding</keyword>
<dbReference type="SMART" id="SM00702">
    <property type="entry name" value="P4Hc"/>
    <property type="match status" value="1"/>
</dbReference>
<dbReference type="InterPro" id="IPR045054">
    <property type="entry name" value="P4HA-like"/>
</dbReference>
<sequence length="318" mass="34993">MTLSPRCKILVLLSCILVARVNSFSAINTKGGGIQDILSRNKNYNIEVLSEDPKCFIIRDFLSEEECKAYISRADNADASLMTQSNAPQATLQMSRLWPLPFLSLAAGIPPIIRLYENSPDVSSIGSAEMFAVASQPIGAAIGVMCSLLFLVTNIMQKYAGTTRTSESLALNREEDCEFITNLVNRASAVTGRNWKNWEAPVITRYSMDAIFASHNDASPTRGSEWKDLGGQRMTTVITYLNTCSEGGATKFDKLGFQVQPERGSALVFYPADENLDADERTIHQSLPAVDEKYIVQLFGRYERVPPPLGIPDSFGSL</sequence>
<evidence type="ECO:0000313" key="8">
    <source>
        <dbReference type="EMBL" id="GFH51220.1"/>
    </source>
</evidence>
<dbReference type="GO" id="GO:0005783">
    <property type="term" value="C:endoplasmic reticulum"/>
    <property type="evidence" value="ECO:0007669"/>
    <property type="project" value="TreeGrafter"/>
</dbReference>
<dbReference type="InterPro" id="IPR006620">
    <property type="entry name" value="Pro_4_hyd_alph"/>
</dbReference>
<evidence type="ECO:0000256" key="5">
    <source>
        <dbReference type="ARBA" id="ARBA00023004"/>
    </source>
</evidence>
<proteinExistence type="predicted"/>
<feature type="signal peptide" evidence="6">
    <location>
        <begin position="1"/>
        <end position="23"/>
    </location>
</feature>
<dbReference type="Proteomes" id="UP001054902">
    <property type="component" value="Unassembled WGS sequence"/>
</dbReference>
<dbReference type="Gene3D" id="2.60.120.620">
    <property type="entry name" value="q2cbj1_9rhob like domain"/>
    <property type="match status" value="1"/>
</dbReference>
<reference evidence="8 9" key="1">
    <citation type="journal article" date="2021" name="Sci. Rep.">
        <title>The genome of the diatom Chaetoceros tenuissimus carries an ancient integrated fragment of an extant virus.</title>
        <authorList>
            <person name="Hongo Y."/>
            <person name="Kimura K."/>
            <person name="Takaki Y."/>
            <person name="Yoshida Y."/>
            <person name="Baba S."/>
            <person name="Kobayashi G."/>
            <person name="Nagasaki K."/>
            <person name="Hano T."/>
            <person name="Tomaru Y."/>
        </authorList>
    </citation>
    <scope>NUCLEOTIDE SEQUENCE [LARGE SCALE GENOMIC DNA]</scope>
    <source>
        <strain evidence="8 9">NIES-3715</strain>
    </source>
</reference>
<dbReference type="InterPro" id="IPR044862">
    <property type="entry name" value="Pro_4_hyd_alph_FE2OG_OXY"/>
</dbReference>
<keyword evidence="5" id="KW-0408">Iron</keyword>
<dbReference type="PANTHER" id="PTHR10869">
    <property type="entry name" value="PROLYL 4-HYDROXYLASE ALPHA SUBUNIT"/>
    <property type="match status" value="1"/>
</dbReference>
<keyword evidence="4" id="KW-0560">Oxidoreductase</keyword>
<dbReference type="Pfam" id="PF13640">
    <property type="entry name" value="2OG-FeII_Oxy_3"/>
    <property type="match status" value="1"/>
</dbReference>
<evidence type="ECO:0000256" key="1">
    <source>
        <dbReference type="ARBA" id="ARBA00001961"/>
    </source>
</evidence>
<name>A0AAD3CUC9_9STRA</name>
<comment type="cofactor">
    <cofactor evidence="1">
        <name>L-ascorbate</name>
        <dbReference type="ChEBI" id="CHEBI:38290"/>
    </cofactor>
</comment>
<dbReference type="GO" id="GO:0005506">
    <property type="term" value="F:iron ion binding"/>
    <property type="evidence" value="ECO:0007669"/>
    <property type="project" value="InterPro"/>
</dbReference>
<gene>
    <name evidence="8" type="ORF">CTEN210_07696</name>
</gene>
<evidence type="ECO:0000313" key="9">
    <source>
        <dbReference type="Proteomes" id="UP001054902"/>
    </source>
</evidence>